<dbReference type="GO" id="GO:0004176">
    <property type="term" value="F:ATP-dependent peptidase activity"/>
    <property type="evidence" value="ECO:0007669"/>
    <property type="project" value="InterPro"/>
</dbReference>
<dbReference type="InterPro" id="IPR023562">
    <property type="entry name" value="ClpP/TepA"/>
</dbReference>
<keyword evidence="3" id="KW-0645">Protease</keyword>
<evidence type="ECO:0000256" key="2">
    <source>
        <dbReference type="RuleBase" id="RU003567"/>
    </source>
</evidence>
<dbReference type="PANTHER" id="PTHR10381:SF11">
    <property type="entry name" value="ATP-DEPENDENT CLP PROTEASE PROTEOLYTIC SUBUNIT, MITOCHONDRIAL"/>
    <property type="match status" value="1"/>
</dbReference>
<comment type="similarity">
    <text evidence="1 2">Belongs to the peptidase S14 family.</text>
</comment>
<dbReference type="AlphaFoldDB" id="A0A921G981"/>
<dbReference type="GO" id="GO:0051117">
    <property type="term" value="F:ATPase binding"/>
    <property type="evidence" value="ECO:0007669"/>
    <property type="project" value="TreeGrafter"/>
</dbReference>
<evidence type="ECO:0000256" key="1">
    <source>
        <dbReference type="ARBA" id="ARBA00007039"/>
    </source>
</evidence>
<dbReference type="EMBL" id="DYWV01000013">
    <property type="protein sequence ID" value="HJF39366.1"/>
    <property type="molecule type" value="Genomic_DNA"/>
</dbReference>
<reference evidence="3" key="1">
    <citation type="journal article" date="2021" name="PeerJ">
        <title>Extensive microbial diversity within the chicken gut microbiome revealed by metagenomics and culture.</title>
        <authorList>
            <person name="Gilroy R."/>
            <person name="Ravi A."/>
            <person name="Getino M."/>
            <person name="Pursley I."/>
            <person name="Horton D.L."/>
            <person name="Alikhan N.F."/>
            <person name="Baker D."/>
            <person name="Gharbi K."/>
            <person name="Hall N."/>
            <person name="Watson M."/>
            <person name="Adriaenssens E.M."/>
            <person name="Foster-Nyarko E."/>
            <person name="Jarju S."/>
            <person name="Secka A."/>
            <person name="Antonio M."/>
            <person name="Oren A."/>
            <person name="Chaudhuri R.R."/>
            <person name="La Ragione R."/>
            <person name="Hildebrand F."/>
            <person name="Pallen M.J."/>
        </authorList>
    </citation>
    <scope>NUCLEOTIDE SEQUENCE</scope>
    <source>
        <strain evidence="3">CHK193-16274</strain>
    </source>
</reference>
<organism evidence="3 4">
    <name type="scientific">Thomasclavelia spiroformis</name>
    <dbReference type="NCBI Taxonomy" id="29348"/>
    <lineage>
        <taxon>Bacteria</taxon>
        <taxon>Bacillati</taxon>
        <taxon>Bacillota</taxon>
        <taxon>Erysipelotrichia</taxon>
        <taxon>Erysipelotrichales</taxon>
        <taxon>Coprobacillaceae</taxon>
        <taxon>Thomasclavelia</taxon>
    </lineage>
</organism>
<sequence length="215" mass="24656">IISNKKNLNTTFLDIAIPQNVENLQLPDPSLLQFYKNYENRIIWIDDEITEMTLEYAKMIMQWNFDDKKNNIPVDKRKPIKVIFFSPGGDLAVNNCLIDTIQLSMTKVIGINVGVAASSGCFIYLACHERYTFPTAEFLIHKGAGRFEGTYDEVIAAIMNYQRQIAELGDFVLNRTKIPKDLFEENFSTDWYLSANQAVEYKVAHKIITSLDEIV</sequence>
<evidence type="ECO:0000313" key="4">
    <source>
        <dbReference type="Proteomes" id="UP000749320"/>
    </source>
</evidence>
<dbReference type="InterPro" id="IPR001907">
    <property type="entry name" value="ClpP"/>
</dbReference>
<dbReference type="GO" id="GO:0004252">
    <property type="term" value="F:serine-type endopeptidase activity"/>
    <property type="evidence" value="ECO:0007669"/>
    <property type="project" value="InterPro"/>
</dbReference>
<dbReference type="Pfam" id="PF00574">
    <property type="entry name" value="CLP_protease"/>
    <property type="match status" value="1"/>
</dbReference>
<name>A0A921G981_9FIRM</name>
<protein>
    <recommendedName>
        <fullName evidence="2">ATP-dependent Clp protease proteolytic subunit</fullName>
    </recommendedName>
</protein>
<comment type="caution">
    <text evidence="3">The sequence shown here is derived from an EMBL/GenBank/DDBJ whole genome shotgun (WGS) entry which is preliminary data.</text>
</comment>
<keyword evidence="3" id="KW-0378">Hydrolase</keyword>
<dbReference type="GO" id="GO:0006515">
    <property type="term" value="P:protein quality control for misfolded or incompletely synthesized proteins"/>
    <property type="evidence" value="ECO:0007669"/>
    <property type="project" value="TreeGrafter"/>
</dbReference>
<evidence type="ECO:0000313" key="3">
    <source>
        <dbReference type="EMBL" id="HJF39366.1"/>
    </source>
</evidence>
<dbReference type="Proteomes" id="UP000749320">
    <property type="component" value="Unassembled WGS sequence"/>
</dbReference>
<feature type="non-terminal residue" evidence="3">
    <location>
        <position position="1"/>
    </location>
</feature>
<dbReference type="Gene3D" id="3.90.226.10">
    <property type="entry name" value="2-enoyl-CoA Hydratase, Chain A, domain 1"/>
    <property type="match status" value="1"/>
</dbReference>
<dbReference type="PRINTS" id="PR00127">
    <property type="entry name" value="CLPPROTEASEP"/>
</dbReference>
<proteinExistence type="inferred from homology"/>
<dbReference type="InterPro" id="IPR029045">
    <property type="entry name" value="ClpP/crotonase-like_dom_sf"/>
</dbReference>
<accession>A0A921G981</accession>
<gene>
    <name evidence="3" type="ORF">K8V91_00450</name>
</gene>
<dbReference type="PANTHER" id="PTHR10381">
    <property type="entry name" value="ATP-DEPENDENT CLP PROTEASE PROTEOLYTIC SUBUNIT"/>
    <property type="match status" value="1"/>
</dbReference>
<dbReference type="SUPFAM" id="SSF52096">
    <property type="entry name" value="ClpP/crotonase"/>
    <property type="match status" value="1"/>
</dbReference>
<reference evidence="3" key="2">
    <citation type="submission" date="2021-09" db="EMBL/GenBank/DDBJ databases">
        <authorList>
            <person name="Gilroy R."/>
        </authorList>
    </citation>
    <scope>NUCLEOTIDE SEQUENCE</scope>
    <source>
        <strain evidence="3">CHK193-16274</strain>
    </source>
</reference>
<dbReference type="GO" id="GO:0009368">
    <property type="term" value="C:endopeptidase Clp complex"/>
    <property type="evidence" value="ECO:0007669"/>
    <property type="project" value="TreeGrafter"/>
</dbReference>